<evidence type="ECO:0000313" key="2">
    <source>
        <dbReference type="Proteomes" id="UP001350005"/>
    </source>
</evidence>
<comment type="caution">
    <text evidence="1">The sequence shown here is derived from an EMBL/GenBank/DDBJ whole genome shotgun (WGS) entry which is preliminary data.</text>
</comment>
<proteinExistence type="predicted"/>
<sequence length="106" mass="12005">MEKSNFKIEQTVYEVGIDLLTLQANITEQKILCVGEKALFVSGPDTMWHTPNEGTLRFSLKDDFDPSKVLSSNYHTVWTDDKQKADKYAATMNDILKLKSSFSPTV</sequence>
<protein>
    <submittedName>
        <fullName evidence="1">Uncharacterized protein</fullName>
    </submittedName>
</protein>
<organism evidence="1 2">
    <name type="scientific">Chryseobacterium arthrosphaerae</name>
    <dbReference type="NCBI Taxonomy" id="651561"/>
    <lineage>
        <taxon>Bacteria</taxon>
        <taxon>Pseudomonadati</taxon>
        <taxon>Bacteroidota</taxon>
        <taxon>Flavobacteriia</taxon>
        <taxon>Flavobacteriales</taxon>
        <taxon>Weeksellaceae</taxon>
        <taxon>Chryseobacterium group</taxon>
        <taxon>Chryseobacterium</taxon>
    </lineage>
</organism>
<gene>
    <name evidence="1" type="ORF">V2E39_17120</name>
</gene>
<reference evidence="1 2" key="1">
    <citation type="submission" date="2024-01" db="EMBL/GenBank/DDBJ databases">
        <title>Whole genome of Chryseobacterium arthrosphaerae NNCa 2741.</title>
        <authorList>
            <person name="Boriskina E.V."/>
            <person name="Gordinskaya N.A."/>
            <person name="Kropotov V.S."/>
            <person name="Alekseeva A.E."/>
            <person name="Makhova M.A."/>
            <person name="Kryazhev D.V."/>
            <person name="Shkurkina I.S."/>
        </authorList>
    </citation>
    <scope>NUCLEOTIDE SEQUENCE [LARGE SCALE GENOMIC DNA]</scope>
    <source>
        <strain evidence="1 2">NNCa 2741</strain>
    </source>
</reference>
<dbReference type="EMBL" id="JAZGJU010000040">
    <property type="protein sequence ID" value="MEE6129125.1"/>
    <property type="molecule type" value="Genomic_DNA"/>
</dbReference>
<keyword evidence="2" id="KW-1185">Reference proteome</keyword>
<name>A0ABU7R2U2_9FLAO</name>
<dbReference type="Proteomes" id="UP001350005">
    <property type="component" value="Unassembled WGS sequence"/>
</dbReference>
<dbReference type="RefSeq" id="WP_330937433.1">
    <property type="nucleotide sequence ID" value="NZ_JAZGJU010000040.1"/>
</dbReference>
<accession>A0ABU7R2U2</accession>
<evidence type="ECO:0000313" key="1">
    <source>
        <dbReference type="EMBL" id="MEE6129125.1"/>
    </source>
</evidence>